<evidence type="ECO:0000313" key="2">
    <source>
        <dbReference type="Proteomes" id="UP001596417"/>
    </source>
</evidence>
<evidence type="ECO:0000313" key="1">
    <source>
        <dbReference type="EMBL" id="MFC7189615.1"/>
    </source>
</evidence>
<name>A0ABD5YT35_9EURY</name>
<dbReference type="EMBL" id="JBHTAX010000001">
    <property type="protein sequence ID" value="MFC7189615.1"/>
    <property type="molecule type" value="Genomic_DNA"/>
</dbReference>
<dbReference type="GeneID" id="302506944"/>
<dbReference type="RefSeq" id="WP_264554858.1">
    <property type="nucleotide sequence ID" value="NZ_CP109979.1"/>
</dbReference>
<accession>A0ABD5YT35</accession>
<dbReference type="AlphaFoldDB" id="A0ABD5YT35"/>
<comment type="caution">
    <text evidence="1">The sequence shown here is derived from an EMBL/GenBank/DDBJ whole genome shotgun (WGS) entry which is preliminary data.</text>
</comment>
<organism evidence="1 2">
    <name type="scientific">Halocatena marina</name>
    <dbReference type="NCBI Taxonomy" id="2934937"/>
    <lineage>
        <taxon>Archaea</taxon>
        <taxon>Methanobacteriati</taxon>
        <taxon>Methanobacteriota</taxon>
        <taxon>Stenosarchaea group</taxon>
        <taxon>Halobacteria</taxon>
        <taxon>Halobacteriales</taxon>
        <taxon>Natronomonadaceae</taxon>
        <taxon>Halocatena</taxon>
    </lineage>
</organism>
<gene>
    <name evidence="1" type="ORF">ACFQL7_06925</name>
</gene>
<keyword evidence="2" id="KW-1185">Reference proteome</keyword>
<reference evidence="1 2" key="1">
    <citation type="journal article" date="2019" name="Int. J. Syst. Evol. Microbiol.">
        <title>The Global Catalogue of Microorganisms (GCM) 10K type strain sequencing project: providing services to taxonomists for standard genome sequencing and annotation.</title>
        <authorList>
            <consortium name="The Broad Institute Genomics Platform"/>
            <consortium name="The Broad Institute Genome Sequencing Center for Infectious Disease"/>
            <person name="Wu L."/>
            <person name="Ma J."/>
        </authorList>
    </citation>
    <scope>NUCLEOTIDE SEQUENCE [LARGE SCALE GENOMIC DNA]</scope>
    <source>
        <strain evidence="1 2">RDMS1</strain>
    </source>
</reference>
<protein>
    <submittedName>
        <fullName evidence="1">Uncharacterized protein</fullName>
    </submittedName>
</protein>
<dbReference type="Proteomes" id="UP001596417">
    <property type="component" value="Unassembled WGS sequence"/>
</dbReference>
<sequence length="45" mass="5109">MAVDQHAESFTVWVFGVIGRYCDEAYDGAFTCSHRCDRTNAPYFA</sequence>
<proteinExistence type="predicted"/>